<protein>
    <submittedName>
        <fullName evidence="7">Polysaccharide biosynthesis protein</fullName>
    </submittedName>
</protein>
<keyword evidence="5 6" id="KW-0472">Membrane</keyword>
<evidence type="ECO:0000256" key="1">
    <source>
        <dbReference type="ARBA" id="ARBA00004651"/>
    </source>
</evidence>
<keyword evidence="3 6" id="KW-0812">Transmembrane</keyword>
<dbReference type="PANTHER" id="PTHR30250">
    <property type="entry name" value="PST FAMILY PREDICTED COLANIC ACID TRANSPORTER"/>
    <property type="match status" value="1"/>
</dbReference>
<dbReference type="Pfam" id="PF01943">
    <property type="entry name" value="Polysacc_synt"/>
    <property type="match status" value="1"/>
</dbReference>
<reference evidence="7 8" key="1">
    <citation type="submission" date="2012-09" db="EMBL/GenBank/DDBJ databases">
        <title>Genome Sequence of alkane-degrading Bacterium Alcanivorax jadensis T9.</title>
        <authorList>
            <person name="Lai Q."/>
            <person name="Shao Z."/>
        </authorList>
    </citation>
    <scope>NUCLEOTIDE SEQUENCE [LARGE SCALE GENOMIC DNA]</scope>
    <source>
        <strain evidence="7 8">T9</strain>
    </source>
</reference>
<feature type="transmembrane region" description="Helical" evidence="6">
    <location>
        <begin position="57"/>
        <end position="79"/>
    </location>
</feature>
<gene>
    <name evidence="7" type="ORF">T9A_01645</name>
</gene>
<feature type="transmembrane region" description="Helical" evidence="6">
    <location>
        <begin position="317"/>
        <end position="339"/>
    </location>
</feature>
<feature type="transmembrane region" description="Helical" evidence="6">
    <location>
        <begin position="242"/>
        <end position="261"/>
    </location>
</feature>
<dbReference type="PANTHER" id="PTHR30250:SF11">
    <property type="entry name" value="O-ANTIGEN TRANSPORTER-RELATED"/>
    <property type="match status" value="1"/>
</dbReference>
<keyword evidence="2" id="KW-1003">Cell membrane</keyword>
<dbReference type="EMBL" id="ARXU01000005">
    <property type="protein sequence ID" value="KGD61196.1"/>
    <property type="molecule type" value="Genomic_DNA"/>
</dbReference>
<dbReference type="InterPro" id="IPR050833">
    <property type="entry name" value="Poly_Biosynth_Transport"/>
</dbReference>
<evidence type="ECO:0000256" key="3">
    <source>
        <dbReference type="ARBA" id="ARBA00022692"/>
    </source>
</evidence>
<proteinExistence type="predicted"/>
<keyword evidence="4 6" id="KW-1133">Transmembrane helix</keyword>
<name>A0ABR4WCP9_9GAMM</name>
<keyword evidence="8" id="KW-1185">Reference proteome</keyword>
<evidence type="ECO:0000313" key="8">
    <source>
        <dbReference type="Proteomes" id="UP000029443"/>
    </source>
</evidence>
<evidence type="ECO:0000313" key="7">
    <source>
        <dbReference type="EMBL" id="KGD61196.1"/>
    </source>
</evidence>
<organism evidence="7 8">
    <name type="scientific">Alcanivorax jadensis T9</name>
    <dbReference type="NCBI Taxonomy" id="1177181"/>
    <lineage>
        <taxon>Bacteria</taxon>
        <taxon>Pseudomonadati</taxon>
        <taxon>Pseudomonadota</taxon>
        <taxon>Gammaproteobacteria</taxon>
        <taxon>Oceanospirillales</taxon>
        <taxon>Alcanivoracaceae</taxon>
        <taxon>Alcanivorax</taxon>
    </lineage>
</organism>
<feature type="transmembrane region" description="Helical" evidence="6">
    <location>
        <begin position="156"/>
        <end position="176"/>
    </location>
</feature>
<dbReference type="InterPro" id="IPR002797">
    <property type="entry name" value="Polysacc_synth"/>
</dbReference>
<evidence type="ECO:0000256" key="6">
    <source>
        <dbReference type="SAM" id="Phobius"/>
    </source>
</evidence>
<comment type="subcellular location">
    <subcellularLocation>
        <location evidence="1">Cell membrane</location>
        <topology evidence="1">Multi-pass membrane protein</topology>
    </subcellularLocation>
</comment>
<feature type="transmembrane region" description="Helical" evidence="6">
    <location>
        <begin position="207"/>
        <end position="230"/>
    </location>
</feature>
<evidence type="ECO:0000256" key="2">
    <source>
        <dbReference type="ARBA" id="ARBA00022475"/>
    </source>
</evidence>
<dbReference type="Proteomes" id="UP000029443">
    <property type="component" value="Unassembled WGS sequence"/>
</dbReference>
<evidence type="ECO:0000256" key="5">
    <source>
        <dbReference type="ARBA" id="ARBA00023136"/>
    </source>
</evidence>
<accession>A0ABR4WCP9</accession>
<comment type="caution">
    <text evidence="7">The sequence shown here is derived from an EMBL/GenBank/DDBJ whole genome shotgun (WGS) entry which is preliminary data.</text>
</comment>
<evidence type="ECO:0000256" key="4">
    <source>
        <dbReference type="ARBA" id="ARBA00022989"/>
    </source>
</evidence>
<feature type="transmembrane region" description="Helical" evidence="6">
    <location>
        <begin position="131"/>
        <end position="150"/>
    </location>
</feature>
<feature type="transmembrane region" description="Helical" evidence="6">
    <location>
        <begin position="282"/>
        <end position="305"/>
    </location>
</feature>
<feature type="transmembrane region" description="Helical" evidence="6">
    <location>
        <begin position="18"/>
        <end position="36"/>
    </location>
</feature>
<sequence>MGAVALLLVVGRILGPEGVGAMALAQAVLMGASLMARGGMDNALMRFVGQDHGSMHVFLYLRWAMLQGLAIGLVVAALLVGLRGWVEGLFSSAGLADMLLGFALAVPASVFAFLLAGFFKGVRMPATASMMENGSVSLFTAVFLLIWFSLAGELDYAAIGWAYFVAATLVAGQGAVQLGLWRRPKLVNGVAEGPAVSRGQFHITSRAFFASTFANFMQSVLAVMIAGWLLTDAGLGLFKSAQQIGMLIAFVLVVINAIFPPRFAALYHQGKHSELNRLARQGALLGIIIAMPLLLICLIFPGWVLHWFGEDFTQAAALLRVIALAQLVNVASGSVGFLLNMTGHEKLMRNIALICNALGLLGFWVLIPPFGPMGAALALAFVLVCQNLVALVFVWRILGIWTLPCPNVLAMLGMRTLAKD</sequence>
<feature type="transmembrane region" description="Helical" evidence="6">
    <location>
        <begin position="99"/>
        <end position="119"/>
    </location>
</feature>